<dbReference type="Proteomes" id="UP000572540">
    <property type="component" value="Unassembled WGS sequence"/>
</dbReference>
<dbReference type="EMBL" id="JACCAS010000001">
    <property type="protein sequence ID" value="NYH21053.1"/>
    <property type="molecule type" value="Genomic_DNA"/>
</dbReference>
<evidence type="ECO:0000313" key="1">
    <source>
        <dbReference type="EMBL" id="NYH19919.1"/>
    </source>
</evidence>
<evidence type="ECO:0000313" key="4">
    <source>
        <dbReference type="Proteomes" id="UP000572540"/>
    </source>
</evidence>
<name>A0A7Y9WFI4_9BURK</name>
<evidence type="ECO:0000313" key="2">
    <source>
        <dbReference type="EMBL" id="NYH21053.1"/>
    </source>
</evidence>
<dbReference type="AlphaFoldDB" id="A0A7Y9WFI4"/>
<accession>A0A7Y9WFI4</accession>
<comment type="caution">
    <text evidence="1">The sequence shown here is derived from an EMBL/GenBank/DDBJ whole genome shotgun (WGS) entry which is preliminary data.</text>
</comment>
<evidence type="ECO:0000313" key="3">
    <source>
        <dbReference type="Proteomes" id="UP000540929"/>
    </source>
</evidence>
<keyword evidence="3" id="KW-1185">Reference proteome</keyword>
<dbReference type="Proteomes" id="UP000540929">
    <property type="component" value="Unassembled WGS sequence"/>
</dbReference>
<dbReference type="EMBL" id="JACCAU010000001">
    <property type="protein sequence ID" value="NYH19919.1"/>
    <property type="molecule type" value="Genomic_DNA"/>
</dbReference>
<protein>
    <submittedName>
        <fullName evidence="1">Uncharacterized protein</fullName>
    </submittedName>
</protein>
<dbReference type="RefSeq" id="WP_257030323.1">
    <property type="nucleotide sequence ID" value="NZ_JACCAS010000001.1"/>
</dbReference>
<proteinExistence type="predicted"/>
<reference evidence="3 4" key="1">
    <citation type="submission" date="2020-07" db="EMBL/GenBank/DDBJ databases">
        <title>Exploring microbial biodiversity for novel pathways involved in the catabolism of aromatic compounds derived from lignin.</title>
        <authorList>
            <person name="Elkins J."/>
        </authorList>
    </citation>
    <scope>NUCLEOTIDE SEQUENCE [LARGE SCALE GENOMIC DNA]</scope>
    <source>
        <strain evidence="1 4">H2C3B</strain>
        <strain evidence="2 3">H2C3C</strain>
    </source>
</reference>
<gene>
    <name evidence="2" type="ORF">GGD40_000532</name>
    <name evidence="1" type="ORF">GGD41_007147</name>
</gene>
<sequence length="168" mass="18346">MGLTADLDGVRHAYGLCFVRAPWAYFTRLPLDQQWGDGWEQAPYEQHAGLPYDDGPEQILTVAFDGPLQVPNADYGKQLSVIEINRGDAPWLRTQDFISNAPVHIMAGASLERFVEQVELAGGRVFAPLGWGALRLEPCARNEAAPRAVSNDVPTVADQTATASKVKV</sequence>
<organism evidence="1 4">
    <name type="scientific">Paraburkholderia bryophila</name>
    <dbReference type="NCBI Taxonomy" id="420952"/>
    <lineage>
        <taxon>Bacteria</taxon>
        <taxon>Pseudomonadati</taxon>
        <taxon>Pseudomonadota</taxon>
        <taxon>Betaproteobacteria</taxon>
        <taxon>Burkholderiales</taxon>
        <taxon>Burkholderiaceae</taxon>
        <taxon>Paraburkholderia</taxon>
    </lineage>
</organism>